<evidence type="ECO:0000313" key="3">
    <source>
        <dbReference type="Proteomes" id="UP001231701"/>
    </source>
</evidence>
<dbReference type="EMBL" id="CP121271">
    <property type="protein sequence ID" value="WMC87525.1"/>
    <property type="molecule type" value="Genomic_DNA"/>
</dbReference>
<proteinExistence type="predicted"/>
<dbReference type="Proteomes" id="UP001231701">
    <property type="component" value="Chromosome"/>
</dbReference>
<dbReference type="EMBL" id="JBIENY010000216">
    <property type="protein sequence ID" value="MFG6296667.1"/>
    <property type="molecule type" value="Genomic_DNA"/>
</dbReference>
<reference evidence="1 4" key="2">
    <citation type="submission" date="2024-10" db="EMBL/GenBank/DDBJ databases">
        <title>Draft genome assembly of a novel steroid transforming actinomycete isolated from African clawed frog Xenopus laevis.</title>
        <authorList>
            <person name="Bragin E."/>
            <person name="Kollerov V."/>
            <person name="Donova M.V."/>
        </authorList>
    </citation>
    <scope>NUCLEOTIDE SEQUENCE [LARGE SCALE GENOMIC DNA]</scope>
    <source>
        <strain evidence="1 4">MTOC-St3</strain>
    </source>
</reference>
<evidence type="ECO:0000313" key="4">
    <source>
        <dbReference type="Proteomes" id="UP001605990"/>
    </source>
</evidence>
<protein>
    <submittedName>
        <fullName evidence="2">Uncharacterized protein</fullName>
    </submittedName>
</protein>
<evidence type="ECO:0000313" key="2">
    <source>
        <dbReference type="EMBL" id="WMC87525.1"/>
    </source>
</evidence>
<name>A0AAX3ZL27_STRRO</name>
<dbReference type="GeneID" id="90944164"/>
<dbReference type="Proteomes" id="UP001605990">
    <property type="component" value="Unassembled WGS sequence"/>
</dbReference>
<accession>A0AAX3ZL27</accession>
<dbReference type="AlphaFoldDB" id="A0AAX3ZL27"/>
<keyword evidence="4" id="KW-1185">Reference proteome</keyword>
<sequence>MNDRGTTRMGKIFGTGLTTFVLALLVALPLGTSLTAGGGPSVRASVNGWQ</sequence>
<dbReference type="RefSeq" id="WP_158101628.1">
    <property type="nucleotide sequence ID" value="NZ_CP121271.1"/>
</dbReference>
<evidence type="ECO:0000313" key="1">
    <source>
        <dbReference type="EMBL" id="MFG6296667.1"/>
    </source>
</evidence>
<reference evidence="2" key="1">
    <citation type="submission" date="2023-03" db="EMBL/GenBank/DDBJ databases">
        <title>Borrelidin-producing and root-colonizing Streptomyces rochei is a potent biopesticide for soil-borne oomycete-caused plant diseases.</title>
        <authorList>
            <person name="Zhou D."/>
            <person name="Wang X."/>
            <person name="Navarro-Munoz J.C."/>
            <person name="Li W."/>
            <person name="Li J."/>
            <person name="Jiu M."/>
            <person name="Deng S."/>
            <person name="Ye Y."/>
            <person name="Daly P."/>
            <person name="Wei L."/>
        </authorList>
    </citation>
    <scope>NUCLEOTIDE SEQUENCE</scope>
    <source>
        <strain evidence="2">JK1</strain>
    </source>
</reference>
<organism evidence="2 3">
    <name type="scientific">Streptomyces rochei</name>
    <name type="common">Streptomyces parvullus</name>
    <dbReference type="NCBI Taxonomy" id="1928"/>
    <lineage>
        <taxon>Bacteria</taxon>
        <taxon>Bacillati</taxon>
        <taxon>Actinomycetota</taxon>
        <taxon>Actinomycetes</taxon>
        <taxon>Kitasatosporales</taxon>
        <taxon>Streptomycetaceae</taxon>
        <taxon>Streptomyces</taxon>
        <taxon>Streptomyces rochei group</taxon>
    </lineage>
</organism>
<gene>
    <name evidence="1" type="ORF">ACGU38_15075</name>
    <name evidence="2" type="ORF">P7W03_19035</name>
</gene>